<dbReference type="SUPFAM" id="SSF55729">
    <property type="entry name" value="Acyl-CoA N-acyltransferases (Nat)"/>
    <property type="match status" value="1"/>
</dbReference>
<evidence type="ECO:0000256" key="1">
    <source>
        <dbReference type="ARBA" id="ARBA00022679"/>
    </source>
</evidence>
<dbReference type="PANTHER" id="PTHR43877:SF2">
    <property type="entry name" value="AMINOALKYLPHOSPHONATE N-ACETYLTRANSFERASE-RELATED"/>
    <property type="match status" value="1"/>
</dbReference>
<dbReference type="GO" id="GO:0016747">
    <property type="term" value="F:acyltransferase activity, transferring groups other than amino-acyl groups"/>
    <property type="evidence" value="ECO:0007669"/>
    <property type="project" value="InterPro"/>
</dbReference>
<keyword evidence="5" id="KW-1185">Reference proteome</keyword>
<dbReference type="PROSITE" id="PS51186">
    <property type="entry name" value="GNAT"/>
    <property type="match status" value="1"/>
</dbReference>
<evidence type="ECO:0000259" key="3">
    <source>
        <dbReference type="PROSITE" id="PS51186"/>
    </source>
</evidence>
<dbReference type="Proteomes" id="UP000541535">
    <property type="component" value="Unassembled WGS sequence"/>
</dbReference>
<dbReference type="PANTHER" id="PTHR43877">
    <property type="entry name" value="AMINOALKYLPHOSPHONATE N-ACETYLTRANSFERASE-RELATED-RELATED"/>
    <property type="match status" value="1"/>
</dbReference>
<dbReference type="AlphaFoldDB" id="A0A7W5FTQ1"/>
<dbReference type="RefSeq" id="WP_183440956.1">
    <property type="nucleotide sequence ID" value="NZ_JACHXD010000005.1"/>
</dbReference>
<feature type="domain" description="N-acetyltransferase" evidence="3">
    <location>
        <begin position="3"/>
        <end position="156"/>
    </location>
</feature>
<gene>
    <name evidence="4" type="ORF">FHS03_002141</name>
</gene>
<protein>
    <submittedName>
        <fullName evidence="4">GNAT superfamily N-acetyltransferase</fullName>
    </submittedName>
</protein>
<dbReference type="Pfam" id="PF13673">
    <property type="entry name" value="Acetyltransf_10"/>
    <property type="match status" value="1"/>
</dbReference>
<evidence type="ECO:0000313" key="5">
    <source>
        <dbReference type="Proteomes" id="UP000541535"/>
    </source>
</evidence>
<dbReference type="Gene3D" id="3.40.630.30">
    <property type="match status" value="1"/>
</dbReference>
<dbReference type="InterPro" id="IPR016181">
    <property type="entry name" value="Acyl_CoA_acyltransferase"/>
</dbReference>
<organism evidence="4 5">
    <name type="scientific">Pseudoduganella violacea</name>
    <dbReference type="NCBI Taxonomy" id="1715466"/>
    <lineage>
        <taxon>Bacteria</taxon>
        <taxon>Pseudomonadati</taxon>
        <taxon>Pseudomonadota</taxon>
        <taxon>Betaproteobacteria</taxon>
        <taxon>Burkholderiales</taxon>
        <taxon>Oxalobacteraceae</taxon>
        <taxon>Telluria group</taxon>
        <taxon>Pseudoduganella</taxon>
    </lineage>
</organism>
<dbReference type="InterPro" id="IPR050832">
    <property type="entry name" value="Bact_Acetyltransf"/>
</dbReference>
<dbReference type="CDD" id="cd04301">
    <property type="entry name" value="NAT_SF"/>
    <property type="match status" value="1"/>
</dbReference>
<reference evidence="4 5" key="1">
    <citation type="submission" date="2020-08" db="EMBL/GenBank/DDBJ databases">
        <title>Genomic Encyclopedia of Type Strains, Phase III (KMG-III): the genomes of soil and plant-associated and newly described type strains.</title>
        <authorList>
            <person name="Whitman W."/>
        </authorList>
    </citation>
    <scope>NUCLEOTIDE SEQUENCE [LARGE SCALE GENOMIC DNA]</scope>
    <source>
        <strain evidence="4 5">CECT 8897</strain>
    </source>
</reference>
<sequence length="156" mass="16653">MTISLHSASAADIPAMWALRTRAVRTSCVSHYAPDIIARWASTSAPDSYLRLLAQGGGLLAREGEVLLGYAILDTASGEVEAVFVAPEQGGRGVGRRLLAGLEARADALALARPLFLYAALNAVAFYEAVGFVRRRDAQYAHPAGMQLDCVYMDKA</sequence>
<evidence type="ECO:0000256" key="2">
    <source>
        <dbReference type="ARBA" id="ARBA00023315"/>
    </source>
</evidence>
<comment type="caution">
    <text evidence="4">The sequence shown here is derived from an EMBL/GenBank/DDBJ whole genome shotgun (WGS) entry which is preliminary data.</text>
</comment>
<accession>A0A7W5FTQ1</accession>
<evidence type="ECO:0000313" key="4">
    <source>
        <dbReference type="EMBL" id="MBB3119090.1"/>
    </source>
</evidence>
<keyword evidence="2" id="KW-0012">Acyltransferase</keyword>
<dbReference type="InterPro" id="IPR000182">
    <property type="entry name" value="GNAT_dom"/>
</dbReference>
<proteinExistence type="predicted"/>
<name>A0A7W5FTQ1_9BURK</name>
<dbReference type="EMBL" id="JACHXD010000005">
    <property type="protein sequence ID" value="MBB3119090.1"/>
    <property type="molecule type" value="Genomic_DNA"/>
</dbReference>
<keyword evidence="1 4" id="KW-0808">Transferase</keyword>